<dbReference type="PROSITE" id="PS00086">
    <property type="entry name" value="CYTOCHROME_P450"/>
    <property type="match status" value="1"/>
</dbReference>
<dbReference type="PANTHER" id="PTHR24282:SF196">
    <property type="entry name" value="CYTOCHROME P450 714C2"/>
    <property type="match status" value="1"/>
</dbReference>
<evidence type="ECO:0000256" key="10">
    <source>
        <dbReference type="ARBA" id="ARBA00023136"/>
    </source>
</evidence>
<evidence type="ECO:0000256" key="5">
    <source>
        <dbReference type="ARBA" id="ARBA00022723"/>
    </source>
</evidence>
<dbReference type="SUPFAM" id="SSF48264">
    <property type="entry name" value="Cytochrome P450"/>
    <property type="match status" value="1"/>
</dbReference>
<keyword evidence="7 12" id="KW-0560">Oxidoreductase</keyword>
<dbReference type="PRINTS" id="PR00385">
    <property type="entry name" value="P450"/>
</dbReference>
<comment type="cofactor">
    <cofactor evidence="11">
        <name>heme</name>
        <dbReference type="ChEBI" id="CHEBI:30413"/>
    </cofactor>
</comment>
<dbReference type="InterPro" id="IPR017972">
    <property type="entry name" value="Cyt_P450_CS"/>
</dbReference>
<evidence type="ECO:0000256" key="9">
    <source>
        <dbReference type="ARBA" id="ARBA00023033"/>
    </source>
</evidence>
<protein>
    <recommendedName>
        <fullName evidence="15">Cytochrome P450</fullName>
    </recommendedName>
</protein>
<keyword evidence="10" id="KW-0472">Membrane</keyword>
<dbReference type="InterPro" id="IPR001128">
    <property type="entry name" value="Cyt_P450"/>
</dbReference>
<dbReference type="GO" id="GO:0004497">
    <property type="term" value="F:monooxygenase activity"/>
    <property type="evidence" value="ECO:0007669"/>
    <property type="project" value="UniProtKB-KW"/>
</dbReference>
<dbReference type="AlphaFoldDB" id="A0AAV7E778"/>
<evidence type="ECO:0000313" key="14">
    <source>
        <dbReference type="Proteomes" id="UP000825729"/>
    </source>
</evidence>
<dbReference type="PRINTS" id="PR00463">
    <property type="entry name" value="EP450I"/>
</dbReference>
<evidence type="ECO:0000256" key="8">
    <source>
        <dbReference type="ARBA" id="ARBA00023004"/>
    </source>
</evidence>
<evidence type="ECO:0000256" key="7">
    <source>
        <dbReference type="ARBA" id="ARBA00023002"/>
    </source>
</evidence>
<gene>
    <name evidence="13" type="ORF">H6P81_014662</name>
</gene>
<evidence type="ECO:0008006" key="15">
    <source>
        <dbReference type="Google" id="ProtNLM"/>
    </source>
</evidence>
<dbReference type="Gene3D" id="1.10.630.10">
    <property type="entry name" value="Cytochrome P450"/>
    <property type="match status" value="1"/>
</dbReference>
<organism evidence="13 14">
    <name type="scientific">Aristolochia fimbriata</name>
    <name type="common">White veined hardy Dutchman's pipe vine</name>
    <dbReference type="NCBI Taxonomy" id="158543"/>
    <lineage>
        <taxon>Eukaryota</taxon>
        <taxon>Viridiplantae</taxon>
        <taxon>Streptophyta</taxon>
        <taxon>Embryophyta</taxon>
        <taxon>Tracheophyta</taxon>
        <taxon>Spermatophyta</taxon>
        <taxon>Magnoliopsida</taxon>
        <taxon>Magnoliidae</taxon>
        <taxon>Piperales</taxon>
        <taxon>Aristolochiaceae</taxon>
        <taxon>Aristolochia</taxon>
    </lineage>
</organism>
<dbReference type="PANTHER" id="PTHR24282">
    <property type="entry name" value="CYTOCHROME P450 FAMILY MEMBER"/>
    <property type="match status" value="1"/>
</dbReference>
<feature type="binding site" description="axial binding residue" evidence="11">
    <location>
        <position position="462"/>
    </location>
    <ligand>
        <name>heme</name>
        <dbReference type="ChEBI" id="CHEBI:30413"/>
    </ligand>
    <ligandPart>
        <name>Fe</name>
        <dbReference type="ChEBI" id="CHEBI:18248"/>
    </ligandPart>
</feature>
<evidence type="ECO:0000256" key="4">
    <source>
        <dbReference type="ARBA" id="ARBA00022692"/>
    </source>
</evidence>
<dbReference type="GO" id="GO:0016020">
    <property type="term" value="C:membrane"/>
    <property type="evidence" value="ECO:0007669"/>
    <property type="project" value="UniProtKB-SubCell"/>
</dbReference>
<evidence type="ECO:0000256" key="6">
    <source>
        <dbReference type="ARBA" id="ARBA00022989"/>
    </source>
</evidence>
<evidence type="ECO:0000256" key="11">
    <source>
        <dbReference type="PIRSR" id="PIRSR602401-1"/>
    </source>
</evidence>
<keyword evidence="8 11" id="KW-0408">Iron</keyword>
<keyword evidence="14" id="KW-1185">Reference proteome</keyword>
<dbReference type="InterPro" id="IPR002401">
    <property type="entry name" value="Cyt_P450_E_grp-I"/>
</dbReference>
<dbReference type="GO" id="GO:0016705">
    <property type="term" value="F:oxidoreductase activity, acting on paired donors, with incorporation or reduction of molecular oxygen"/>
    <property type="evidence" value="ECO:0007669"/>
    <property type="project" value="InterPro"/>
</dbReference>
<evidence type="ECO:0000256" key="3">
    <source>
        <dbReference type="ARBA" id="ARBA00022617"/>
    </source>
</evidence>
<evidence type="ECO:0000256" key="2">
    <source>
        <dbReference type="ARBA" id="ARBA00010617"/>
    </source>
</evidence>
<dbReference type="InterPro" id="IPR050665">
    <property type="entry name" value="Cytochrome_P450_Monooxygen"/>
</dbReference>
<dbReference type="EMBL" id="JAINDJ010000006">
    <property type="protein sequence ID" value="KAG9443322.1"/>
    <property type="molecule type" value="Genomic_DNA"/>
</dbReference>
<accession>A0AAV7E778</accession>
<reference evidence="13 14" key="1">
    <citation type="submission" date="2021-07" db="EMBL/GenBank/DDBJ databases">
        <title>The Aristolochia fimbriata genome: insights into angiosperm evolution, floral development and chemical biosynthesis.</title>
        <authorList>
            <person name="Jiao Y."/>
        </authorList>
    </citation>
    <scope>NUCLEOTIDE SEQUENCE [LARGE SCALE GENOMIC DNA]</scope>
    <source>
        <strain evidence="13">IBCAS-2021</strain>
        <tissue evidence="13">Leaf</tissue>
    </source>
</reference>
<comment type="subcellular location">
    <subcellularLocation>
        <location evidence="1">Membrane</location>
    </subcellularLocation>
</comment>
<sequence>MATLVAVCFSFFLVLICSWAFHFYNVMVLKPRRIREKLRKQGIKGPQPSFFYGNLLELNGLQKKEKKDEMKEGEIKSHNHLHATYPVIQAWTQQYGKIFTYSLGKTVVLNVAHPELLKAFNTHTGLELGKSEQERKIWKAMFGDSVVWTNGSTWHSQRKVVQPTFAPEKVKVMVDRIVESTLPLMKSWEERIHSEGGVADIKIDEDLLKLFADVISRACFGSTYAQGEIIYSMLQELLGLIANRGFTTGVPGWSYLPTKRNMRIWRLEKEIDLSIMKVVEDRKKHPTPEKDFLQSLVDAASIYNTESKSNTRFIVDNCKTIYLGGHATTVVATKWTLYLLAVHQDWQAQCREEVLEVCGDRYPDATSCNKLKMLTMVIYESLRVYSPPTHVVREALEDMNAAGIFLPKGLTMLIPMSMVHHDPDIWGPDAHEFKPERFANGIMSACKYPHTFLPFGSGARICLGEHLAMAQLRVVLSLILSKFSLTVSPNYQHSPMSRYWIMIPKYGMEIRMKKL</sequence>
<comment type="similarity">
    <text evidence="2 12">Belongs to the cytochrome P450 family.</text>
</comment>
<evidence type="ECO:0000256" key="12">
    <source>
        <dbReference type="RuleBase" id="RU000461"/>
    </source>
</evidence>
<evidence type="ECO:0000313" key="13">
    <source>
        <dbReference type="EMBL" id="KAG9443322.1"/>
    </source>
</evidence>
<name>A0AAV7E778_ARIFI</name>
<proteinExistence type="inferred from homology"/>
<comment type="caution">
    <text evidence="13">The sequence shown here is derived from an EMBL/GenBank/DDBJ whole genome shotgun (WGS) entry which is preliminary data.</text>
</comment>
<dbReference type="GO" id="GO:0020037">
    <property type="term" value="F:heme binding"/>
    <property type="evidence" value="ECO:0007669"/>
    <property type="project" value="InterPro"/>
</dbReference>
<dbReference type="Pfam" id="PF00067">
    <property type="entry name" value="p450"/>
    <property type="match status" value="1"/>
</dbReference>
<keyword evidence="9 12" id="KW-0503">Monooxygenase</keyword>
<keyword evidence="4" id="KW-0812">Transmembrane</keyword>
<dbReference type="Proteomes" id="UP000825729">
    <property type="component" value="Unassembled WGS sequence"/>
</dbReference>
<keyword evidence="5 11" id="KW-0479">Metal-binding</keyword>
<keyword evidence="3 11" id="KW-0349">Heme</keyword>
<dbReference type="InterPro" id="IPR036396">
    <property type="entry name" value="Cyt_P450_sf"/>
</dbReference>
<keyword evidence="6" id="KW-1133">Transmembrane helix</keyword>
<evidence type="ECO:0000256" key="1">
    <source>
        <dbReference type="ARBA" id="ARBA00004370"/>
    </source>
</evidence>
<dbReference type="GO" id="GO:0005506">
    <property type="term" value="F:iron ion binding"/>
    <property type="evidence" value="ECO:0007669"/>
    <property type="project" value="InterPro"/>
</dbReference>